<feature type="signal peptide" evidence="7">
    <location>
        <begin position="1"/>
        <end position="22"/>
    </location>
</feature>
<dbReference type="SUPFAM" id="SSF51695">
    <property type="entry name" value="PLC-like phosphodiesterases"/>
    <property type="match status" value="1"/>
</dbReference>
<dbReference type="EMBL" id="CP034550">
    <property type="protein sequence ID" value="QFZ23756.1"/>
    <property type="molecule type" value="Genomic_DNA"/>
</dbReference>
<evidence type="ECO:0000259" key="8">
    <source>
        <dbReference type="PROSITE" id="PS51704"/>
    </source>
</evidence>
<dbReference type="Gene3D" id="3.20.20.190">
    <property type="entry name" value="Phosphatidylinositol (PI) phosphodiesterase"/>
    <property type="match status" value="1"/>
</dbReference>
<dbReference type="PANTHER" id="PTHR43620">
    <property type="entry name" value="GLYCEROPHOSPHORYL DIESTER PHOSPHODIESTERASE"/>
    <property type="match status" value="1"/>
</dbReference>
<keyword evidence="3 7" id="KW-0732">Signal</keyword>
<evidence type="ECO:0000256" key="2">
    <source>
        <dbReference type="ARBA" id="ARBA00012247"/>
    </source>
</evidence>
<proteinExistence type="inferred from homology"/>
<dbReference type="KEGG" id="ssyi:EKG83_45585"/>
<evidence type="ECO:0000313" key="9">
    <source>
        <dbReference type="EMBL" id="QFZ23756.1"/>
    </source>
</evidence>
<dbReference type="OrthoDB" id="9758957at2"/>
<name>A0A5Q0HBY9_SACSY</name>
<evidence type="ECO:0000256" key="6">
    <source>
        <dbReference type="ARBA" id="ARBA00047512"/>
    </source>
</evidence>
<gene>
    <name evidence="9" type="ORF">EKG83_45585</name>
</gene>
<evidence type="ECO:0000256" key="5">
    <source>
        <dbReference type="ARBA" id="ARBA00022801"/>
    </source>
</evidence>
<dbReference type="CDD" id="cd08602">
    <property type="entry name" value="GDPD_ScGlpQ1_like"/>
    <property type="match status" value="1"/>
</dbReference>
<dbReference type="PROSITE" id="PS51704">
    <property type="entry name" value="GP_PDE"/>
    <property type="match status" value="1"/>
</dbReference>
<organism evidence="9 10">
    <name type="scientific">Saccharothrix syringae</name>
    <name type="common">Nocardiopsis syringae</name>
    <dbReference type="NCBI Taxonomy" id="103733"/>
    <lineage>
        <taxon>Bacteria</taxon>
        <taxon>Bacillati</taxon>
        <taxon>Actinomycetota</taxon>
        <taxon>Actinomycetes</taxon>
        <taxon>Pseudonocardiales</taxon>
        <taxon>Pseudonocardiaceae</taxon>
        <taxon>Saccharothrix</taxon>
    </lineage>
</organism>
<dbReference type="GO" id="GO:0042597">
    <property type="term" value="C:periplasmic space"/>
    <property type="evidence" value="ECO:0007669"/>
    <property type="project" value="TreeGrafter"/>
</dbReference>
<accession>A0A5Q0HBY9</accession>
<comment type="catalytic activity">
    <reaction evidence="6">
        <text>a sn-glycero-3-phosphodiester + H2O = an alcohol + sn-glycerol 3-phosphate + H(+)</text>
        <dbReference type="Rhea" id="RHEA:12969"/>
        <dbReference type="ChEBI" id="CHEBI:15377"/>
        <dbReference type="ChEBI" id="CHEBI:15378"/>
        <dbReference type="ChEBI" id="CHEBI:30879"/>
        <dbReference type="ChEBI" id="CHEBI:57597"/>
        <dbReference type="ChEBI" id="CHEBI:83408"/>
        <dbReference type="EC" id="3.1.4.46"/>
    </reaction>
</comment>
<comment type="similarity">
    <text evidence="1">Belongs to the glycerophosphoryl diester phosphodiesterase family.</text>
</comment>
<evidence type="ECO:0000256" key="3">
    <source>
        <dbReference type="ARBA" id="ARBA00022729"/>
    </source>
</evidence>
<keyword evidence="10" id="KW-1185">Reference proteome</keyword>
<dbReference type="Pfam" id="PF03009">
    <property type="entry name" value="GDPD"/>
    <property type="match status" value="1"/>
</dbReference>
<dbReference type="Proteomes" id="UP000325787">
    <property type="component" value="Chromosome"/>
</dbReference>
<dbReference type="GO" id="GO:0008889">
    <property type="term" value="F:glycerophosphodiester phosphodiesterase activity"/>
    <property type="evidence" value="ECO:0007669"/>
    <property type="project" value="UniProtKB-EC"/>
</dbReference>
<dbReference type="InterPro" id="IPR030395">
    <property type="entry name" value="GP_PDE_dom"/>
</dbReference>
<dbReference type="GO" id="GO:0006629">
    <property type="term" value="P:lipid metabolic process"/>
    <property type="evidence" value="ECO:0007669"/>
    <property type="project" value="InterPro"/>
</dbReference>
<feature type="domain" description="GP-PDE" evidence="8">
    <location>
        <begin position="41"/>
        <end position="366"/>
    </location>
</feature>
<dbReference type="RefSeq" id="WP_033428338.1">
    <property type="nucleotide sequence ID" value="NZ_CP034550.1"/>
</dbReference>
<evidence type="ECO:0000313" key="10">
    <source>
        <dbReference type="Proteomes" id="UP000325787"/>
    </source>
</evidence>
<dbReference type="GO" id="GO:0006071">
    <property type="term" value="P:glycerol metabolic process"/>
    <property type="evidence" value="ECO:0007669"/>
    <property type="project" value="UniProtKB-KW"/>
</dbReference>
<keyword evidence="4" id="KW-0319">Glycerol metabolism</keyword>
<evidence type="ECO:0000256" key="1">
    <source>
        <dbReference type="ARBA" id="ARBA00007277"/>
    </source>
</evidence>
<protein>
    <recommendedName>
        <fullName evidence="2">glycerophosphodiester phosphodiesterase</fullName>
        <ecNumber evidence="2">3.1.4.46</ecNumber>
    </recommendedName>
</protein>
<sequence>MVRTKIVGAALAALAVAGLAVAVPWGVASGDDRAAQARRGPLVIGHRGASGYRPEHTLASYELAARMGADYVEPDLVATKDGRLVARHENEIGTTTDVASRPEFAGRRTTKVVDGVSLTGWFTEDFTLAELKTLRAVERIPDVRARNTLYNGRFEVPTLEEVVDLSRRLSRELGREIGIYPETKHPTYFQEIGLPLEPRLVDVLDRKGLNRHGAKVYVQSFEVANLKWLKSRVRVPLVQLVGATGAPYDFVKAGDKRTYRDLVTPAGLAEVRTYAAGVGAEKSLIIPRDAAGYLQQPTTLVRDAHTRGLVVHSWTFRNENTFQPADFRTSTDPTAYGRAFEEYARFYATGLDGVFADNPDTAVEARKG</sequence>
<dbReference type="AlphaFoldDB" id="A0A5Q0HBY9"/>
<reference evidence="10" key="1">
    <citation type="journal article" date="2021" name="Curr. Microbiol.">
        <title>Complete genome of nocamycin-producing strain Saccharothrix syringae NRRL B-16468 reveals the biosynthetic potential for secondary metabolites.</title>
        <authorList>
            <person name="Mo X."/>
            <person name="Yang S."/>
        </authorList>
    </citation>
    <scope>NUCLEOTIDE SEQUENCE [LARGE SCALE GENOMIC DNA]</scope>
    <source>
        <strain evidence="10">ATCC 51364 / DSM 43886 / JCM 6844 / KCTC 9398 / NBRC 14523 / NRRL B-16468 / INA 2240</strain>
    </source>
</reference>
<evidence type="ECO:0000256" key="7">
    <source>
        <dbReference type="SAM" id="SignalP"/>
    </source>
</evidence>
<keyword evidence="5" id="KW-0378">Hydrolase</keyword>
<dbReference type="EC" id="3.1.4.46" evidence="2"/>
<dbReference type="PANTHER" id="PTHR43620:SF7">
    <property type="entry name" value="GLYCEROPHOSPHODIESTER PHOSPHODIESTERASE GDPD5-RELATED"/>
    <property type="match status" value="1"/>
</dbReference>
<dbReference type="InterPro" id="IPR017946">
    <property type="entry name" value="PLC-like_Pdiesterase_TIM-brl"/>
</dbReference>
<evidence type="ECO:0000256" key="4">
    <source>
        <dbReference type="ARBA" id="ARBA00022798"/>
    </source>
</evidence>
<feature type="chain" id="PRO_5025040281" description="glycerophosphodiester phosphodiesterase" evidence="7">
    <location>
        <begin position="23"/>
        <end position="368"/>
    </location>
</feature>